<sequence>MNEIQLIINNENFKKCLEKLNFLEQNRTFCKHGIEHSLDVARIAYIISLEKNYNIGKNVIYASALLHDLGRVFQYEENIPHEDGSVILGKKILEECNFSNEDINTILDAIKTHRKGMFNNNLGYILYESDKLSRMCFTCKNEVECYWEKSKKNFTIKY</sequence>
<dbReference type="CDD" id="cd00077">
    <property type="entry name" value="HDc"/>
    <property type="match status" value="1"/>
</dbReference>
<evidence type="ECO:0000313" key="2">
    <source>
        <dbReference type="EMBL" id="GAA0772418.1"/>
    </source>
</evidence>
<dbReference type="Pfam" id="PF01966">
    <property type="entry name" value="HD"/>
    <property type="match status" value="1"/>
</dbReference>
<reference evidence="2 3" key="1">
    <citation type="journal article" date="2019" name="Int. J. Syst. Evol. Microbiol.">
        <title>The Global Catalogue of Microorganisms (GCM) 10K type strain sequencing project: providing services to taxonomists for standard genome sequencing and annotation.</title>
        <authorList>
            <consortium name="The Broad Institute Genomics Platform"/>
            <consortium name="The Broad Institute Genome Sequencing Center for Infectious Disease"/>
            <person name="Wu L."/>
            <person name="Ma J."/>
        </authorList>
    </citation>
    <scope>NUCLEOTIDE SEQUENCE [LARGE SCALE GENOMIC DNA]</scope>
    <source>
        <strain evidence="2 3">JCM 1417</strain>
    </source>
</reference>
<dbReference type="InterPro" id="IPR003607">
    <property type="entry name" value="HD/PDEase_dom"/>
</dbReference>
<dbReference type="RefSeq" id="WP_343825787.1">
    <property type="nucleotide sequence ID" value="NZ_BAAACI010000006.1"/>
</dbReference>
<dbReference type="InterPro" id="IPR006674">
    <property type="entry name" value="HD_domain"/>
</dbReference>
<keyword evidence="3" id="KW-1185">Reference proteome</keyword>
<organism evidence="2 3">
    <name type="scientific">Clostridium subterminale</name>
    <dbReference type="NCBI Taxonomy" id="1550"/>
    <lineage>
        <taxon>Bacteria</taxon>
        <taxon>Bacillati</taxon>
        <taxon>Bacillota</taxon>
        <taxon>Clostridia</taxon>
        <taxon>Eubacteriales</taxon>
        <taxon>Clostridiaceae</taxon>
        <taxon>Clostridium</taxon>
    </lineage>
</organism>
<dbReference type="Gene3D" id="1.10.3210.10">
    <property type="entry name" value="Hypothetical protein af1432"/>
    <property type="match status" value="1"/>
</dbReference>
<evidence type="ECO:0000259" key="1">
    <source>
        <dbReference type="PROSITE" id="PS51831"/>
    </source>
</evidence>
<dbReference type="EMBL" id="BAAACI010000006">
    <property type="protein sequence ID" value="GAA0772418.1"/>
    <property type="molecule type" value="Genomic_DNA"/>
</dbReference>
<protein>
    <submittedName>
        <fullName evidence="2">HD domain-containing protein</fullName>
    </submittedName>
</protein>
<dbReference type="SUPFAM" id="SSF109604">
    <property type="entry name" value="HD-domain/PDEase-like"/>
    <property type="match status" value="1"/>
</dbReference>
<feature type="domain" description="HD" evidence="1">
    <location>
        <begin position="33"/>
        <end position="135"/>
    </location>
</feature>
<dbReference type="Proteomes" id="UP001501047">
    <property type="component" value="Unassembled WGS sequence"/>
</dbReference>
<accession>A0ABN1KP67</accession>
<name>A0ABN1KP67_CLOSU</name>
<dbReference type="PROSITE" id="PS51831">
    <property type="entry name" value="HD"/>
    <property type="match status" value="1"/>
</dbReference>
<evidence type="ECO:0000313" key="3">
    <source>
        <dbReference type="Proteomes" id="UP001501047"/>
    </source>
</evidence>
<dbReference type="SMART" id="SM00471">
    <property type="entry name" value="HDc"/>
    <property type="match status" value="1"/>
</dbReference>
<proteinExistence type="predicted"/>
<gene>
    <name evidence="2" type="ORF">GCM10008908_18640</name>
</gene>
<comment type="caution">
    <text evidence="2">The sequence shown here is derived from an EMBL/GenBank/DDBJ whole genome shotgun (WGS) entry which is preliminary data.</text>
</comment>